<sequence>MEWQRGKFDIGITGKFDIKSVSDFQFAAMSHFWGNPLCILLSSPIDTSIITPDHCQAIRNLVSFKEFVERKLAETDIGEAKALLNDDDYLRELVVQFADMLKQYHQHLKFALEILLVLQSCLVSVKQINILKIYENILTENAEKHINSILLSLKHEIKMIILTSRKISSSNLQNFLEQAINLLPKQHHWSTHLEELLDSLPSEKVLSEHQIRQESKSETTRATNNSQKASFSTNKDTMSKHDITYTKLVNSVHAYLKEFIFVHLHAPFDLPLYEAFYYNNLKPLQAVFQPKYRQNIQNALVHPEFYLGELDLKKQPSSAVLFQRYLETGALINIFDWWTSFQTVFKDEEGQVGEEQELIQAKFMNSMEELRYLGFIKSTKRKTDHVCRMVWGNV</sequence>
<comment type="caution">
    <text evidence="8">The sequence shown here is derived from an EMBL/GenBank/DDBJ whole genome shotgun (WGS) entry which is preliminary data.</text>
</comment>
<name>A0A1U7LNA2_NEOID</name>
<evidence type="ECO:0000256" key="5">
    <source>
        <dbReference type="SAM" id="MobiDB-lite"/>
    </source>
</evidence>
<evidence type="ECO:0000256" key="2">
    <source>
        <dbReference type="ARBA" id="ARBA00022553"/>
    </source>
</evidence>
<organism evidence="8 9">
    <name type="scientific">Neolecta irregularis (strain DAH-3)</name>
    <dbReference type="NCBI Taxonomy" id="1198029"/>
    <lineage>
        <taxon>Eukaryota</taxon>
        <taxon>Fungi</taxon>
        <taxon>Dikarya</taxon>
        <taxon>Ascomycota</taxon>
        <taxon>Taphrinomycotina</taxon>
        <taxon>Neolectales</taxon>
        <taxon>Neolectaceae</taxon>
        <taxon>Neolecta</taxon>
    </lineage>
</organism>
<evidence type="ECO:0000313" key="9">
    <source>
        <dbReference type="Proteomes" id="UP000186594"/>
    </source>
</evidence>
<dbReference type="Proteomes" id="UP000186594">
    <property type="component" value="Unassembled WGS sequence"/>
</dbReference>
<feature type="region of interest" description="Disordered" evidence="5">
    <location>
        <begin position="208"/>
        <end position="233"/>
    </location>
</feature>
<dbReference type="PANTHER" id="PTHR12748:SF0">
    <property type="entry name" value="ORIGIN RECOGNITION COMPLEX SUBUNIT 3"/>
    <property type="match status" value="1"/>
</dbReference>
<dbReference type="Pfam" id="PF18137">
    <property type="entry name" value="WHD_ORC"/>
    <property type="match status" value="1"/>
</dbReference>
<feature type="domain" description="Origin recognition complex subunit 3 insertion" evidence="7">
    <location>
        <begin position="50"/>
        <end position="281"/>
    </location>
</feature>
<evidence type="ECO:0000256" key="3">
    <source>
        <dbReference type="ARBA" id="ARBA00026084"/>
    </source>
</evidence>
<evidence type="ECO:0000313" key="8">
    <source>
        <dbReference type="EMBL" id="OLL24135.1"/>
    </source>
</evidence>
<dbReference type="GO" id="GO:0005656">
    <property type="term" value="C:nuclear pre-replicative complex"/>
    <property type="evidence" value="ECO:0007669"/>
    <property type="project" value="TreeGrafter"/>
</dbReference>
<dbReference type="OrthoDB" id="10265211at2759"/>
<dbReference type="GO" id="GO:0031261">
    <property type="term" value="C:DNA replication preinitiation complex"/>
    <property type="evidence" value="ECO:0007669"/>
    <property type="project" value="TreeGrafter"/>
</dbReference>
<evidence type="ECO:0000256" key="1">
    <source>
        <dbReference type="ARBA" id="ARBA00019085"/>
    </source>
</evidence>
<evidence type="ECO:0000259" key="7">
    <source>
        <dbReference type="Pfam" id="PF19675"/>
    </source>
</evidence>
<dbReference type="OMA" id="VEYTRIM"/>
<feature type="domain" description="Origin recognition complex subunit 3 winged helix C-terminal" evidence="6">
    <location>
        <begin position="293"/>
        <end position="391"/>
    </location>
</feature>
<dbReference type="EMBL" id="LXFE01000970">
    <property type="protein sequence ID" value="OLL24135.1"/>
    <property type="molecule type" value="Genomic_DNA"/>
</dbReference>
<proteinExistence type="predicted"/>
<dbReference type="AlphaFoldDB" id="A0A1U7LNA2"/>
<dbReference type="GO" id="GO:0005664">
    <property type="term" value="C:nuclear origin of replication recognition complex"/>
    <property type="evidence" value="ECO:0007669"/>
    <property type="project" value="InterPro"/>
</dbReference>
<reference evidence="8 9" key="1">
    <citation type="submission" date="2016-04" db="EMBL/GenBank/DDBJ databases">
        <title>Evolutionary innovation and constraint leading to complex multicellularity in the Ascomycota.</title>
        <authorList>
            <person name="Cisse O."/>
            <person name="Nguyen A."/>
            <person name="Hewitt D.A."/>
            <person name="Jedd G."/>
            <person name="Stajich J.E."/>
        </authorList>
    </citation>
    <scope>NUCLEOTIDE SEQUENCE [LARGE SCALE GENOMIC DNA]</scope>
    <source>
        <strain evidence="8 9">DAH-3</strain>
    </source>
</reference>
<dbReference type="CDD" id="cd20704">
    <property type="entry name" value="Orc3"/>
    <property type="match status" value="1"/>
</dbReference>
<dbReference type="InterPro" id="IPR045663">
    <property type="entry name" value="ORC3_ins"/>
</dbReference>
<evidence type="ECO:0000259" key="6">
    <source>
        <dbReference type="Pfam" id="PF18137"/>
    </source>
</evidence>
<accession>A0A1U7LNA2</accession>
<evidence type="ECO:0000256" key="4">
    <source>
        <dbReference type="ARBA" id="ARBA00045241"/>
    </source>
</evidence>
<keyword evidence="2" id="KW-0597">Phosphoprotein</keyword>
<comment type="function">
    <text evidence="4">Component of the origin recognition complex (ORC) that binds origins of replication. DNA-binding is ATP-dependent. The specific DNA sequences that define origins of replication have not been identified yet. ORC is required to assemble the pre-replication complex necessary to initiate DNA replication. Binds histone H3 and H4 trimethylation marks H3K9me3, H3K27me3 and H4K20me3.</text>
</comment>
<feature type="compositionally biased region" description="Basic and acidic residues" evidence="5">
    <location>
        <begin position="208"/>
        <end position="219"/>
    </location>
</feature>
<keyword evidence="9" id="KW-1185">Reference proteome</keyword>
<dbReference type="InterPro" id="IPR020795">
    <property type="entry name" value="ORC3"/>
</dbReference>
<feature type="compositionally biased region" description="Polar residues" evidence="5">
    <location>
        <begin position="220"/>
        <end position="233"/>
    </location>
</feature>
<dbReference type="PANTHER" id="PTHR12748">
    <property type="entry name" value="ORIGIN RECOGNITION COMPLEX SUBUNIT 3"/>
    <property type="match status" value="1"/>
</dbReference>
<dbReference type="GO" id="GO:0006270">
    <property type="term" value="P:DNA replication initiation"/>
    <property type="evidence" value="ECO:0007669"/>
    <property type="project" value="TreeGrafter"/>
</dbReference>
<dbReference type="GO" id="GO:0003688">
    <property type="term" value="F:DNA replication origin binding"/>
    <property type="evidence" value="ECO:0007669"/>
    <property type="project" value="TreeGrafter"/>
</dbReference>
<dbReference type="Pfam" id="PF19675">
    <property type="entry name" value="ORC3_ins"/>
    <property type="match status" value="1"/>
</dbReference>
<protein>
    <recommendedName>
        <fullName evidence="1">Origin recognition complex subunit 3</fullName>
    </recommendedName>
</protein>
<dbReference type="STRING" id="1198029.A0A1U7LNA2"/>
<gene>
    <name evidence="8" type="ORF">NEOLI_004699</name>
</gene>
<dbReference type="InterPro" id="IPR040855">
    <property type="entry name" value="ORC_WH_C"/>
</dbReference>
<comment type="subunit">
    <text evidence="3">Component of ORC, a complex composed of at least 6 subunits: ORC1, ORC2, ORC3, ORC4, ORC5 and ORC6. ORC is regulated in a cell-cycle dependent manner. It is sequentially assembled at the exit from anaphase of mitosis and disassembled as cells enter S phase.</text>
</comment>